<dbReference type="HOGENOM" id="CLU_075806_0_0_6"/>
<dbReference type="SUPFAM" id="SSF53474">
    <property type="entry name" value="alpha/beta-Hydrolases"/>
    <property type="match status" value="1"/>
</dbReference>
<reference evidence="3" key="1">
    <citation type="submission" date="2008-08" db="EMBL/GenBank/DDBJ databases">
        <title>Complete sequence of Vibrio fischeri strain MJ11.</title>
        <authorList>
            <person name="Mandel M.J."/>
            <person name="Stabb E.V."/>
            <person name="Ruby E.G."/>
            <person name="Ferriera S."/>
            <person name="Johnson J."/>
            <person name="Kravitz S."/>
            <person name="Beeson K."/>
            <person name="Sutton G."/>
            <person name="Rogers Y.-H."/>
            <person name="Friedman R."/>
            <person name="Frazier M."/>
            <person name="Venter J.C."/>
        </authorList>
    </citation>
    <scope>NUCLEOTIDE SEQUENCE [LARGE SCALE GENOMIC DNA]</scope>
    <source>
        <strain evidence="3">MJ11</strain>
    </source>
</reference>
<proteinExistence type="predicted"/>
<dbReference type="Proteomes" id="UP000001857">
    <property type="component" value="Chromosome I"/>
</dbReference>
<sequence length="243" mass="27717">MIEEIILLRGLFRGCYHWGDFPKKLQSVFPKSVVTCIDIPGNGYLSSKTSPETISGMVESVRLQCRSKGGIHILAISMGGMIGMKWAELYPEEIESVICINTSAKGFSPFYERLLPRNYLKVAMALVSRSFDRERAIYQMVSNQPVDFNTVHEWANYSKRYPMSVYNFWRQLSAARKFQTSRPECELHFIVSLKDKLVNCKATKAIASSWNIPVIMNEMDGHDIALDNSEWLVSTVSSIWLRA</sequence>
<reference evidence="2 3" key="2">
    <citation type="journal article" date="2009" name="Nature">
        <title>A single regulatory gene is sufficient to alter bacterial host range.</title>
        <authorList>
            <person name="Mandel M.J."/>
            <person name="Wollenberg M.S."/>
            <person name="Stabb E.V."/>
            <person name="Visick K.L."/>
            <person name="Ruby E.G."/>
        </authorList>
    </citation>
    <scope>NUCLEOTIDE SEQUENCE [LARGE SCALE GENOMIC DNA]</scope>
    <source>
        <strain evidence="2 3">MJ11</strain>
    </source>
</reference>
<feature type="domain" description="AB hydrolase-1" evidence="1">
    <location>
        <begin position="33"/>
        <end position="112"/>
    </location>
</feature>
<protein>
    <submittedName>
        <fullName evidence="2">Hydrolase</fullName>
    </submittedName>
</protein>
<dbReference type="Pfam" id="PF00561">
    <property type="entry name" value="Abhydrolase_1"/>
    <property type="match status" value="1"/>
</dbReference>
<dbReference type="GO" id="GO:0016787">
    <property type="term" value="F:hydrolase activity"/>
    <property type="evidence" value="ECO:0007669"/>
    <property type="project" value="UniProtKB-KW"/>
</dbReference>
<dbReference type="KEGG" id="vfm:VFMJ11_1047"/>
<keyword evidence="2" id="KW-0378">Hydrolase</keyword>
<dbReference type="RefSeq" id="WP_012533352.1">
    <property type="nucleotide sequence ID" value="NC_011184.1"/>
</dbReference>
<evidence type="ECO:0000313" key="3">
    <source>
        <dbReference type="Proteomes" id="UP000001857"/>
    </source>
</evidence>
<gene>
    <name evidence="2" type="ordered locus">VFMJ11_1047</name>
</gene>
<evidence type="ECO:0000313" key="2">
    <source>
        <dbReference type="EMBL" id="ACH65893.1"/>
    </source>
</evidence>
<organism evidence="2 3">
    <name type="scientific">Aliivibrio fischeri (strain MJ11)</name>
    <name type="common">Vibrio fischeri</name>
    <dbReference type="NCBI Taxonomy" id="388396"/>
    <lineage>
        <taxon>Bacteria</taxon>
        <taxon>Pseudomonadati</taxon>
        <taxon>Pseudomonadota</taxon>
        <taxon>Gammaproteobacteria</taxon>
        <taxon>Vibrionales</taxon>
        <taxon>Vibrionaceae</taxon>
        <taxon>Aliivibrio</taxon>
    </lineage>
</organism>
<dbReference type="InterPro" id="IPR029058">
    <property type="entry name" value="AB_hydrolase_fold"/>
</dbReference>
<accession>B5FD50</accession>
<evidence type="ECO:0000259" key="1">
    <source>
        <dbReference type="Pfam" id="PF00561"/>
    </source>
</evidence>
<dbReference type="EMBL" id="CP001139">
    <property type="protein sequence ID" value="ACH65893.1"/>
    <property type="molecule type" value="Genomic_DNA"/>
</dbReference>
<name>B5FD50_ALIFM</name>
<dbReference type="AlphaFoldDB" id="B5FD50"/>
<dbReference type="Gene3D" id="3.40.50.1820">
    <property type="entry name" value="alpha/beta hydrolase"/>
    <property type="match status" value="1"/>
</dbReference>
<dbReference type="InterPro" id="IPR000073">
    <property type="entry name" value="AB_hydrolase_1"/>
</dbReference>